<evidence type="ECO:0000313" key="1">
    <source>
        <dbReference type="EMBL" id="GBL83483.1"/>
    </source>
</evidence>
<gene>
    <name evidence="1" type="ORF">AVEN_196340_1</name>
</gene>
<keyword evidence="2" id="KW-1185">Reference proteome</keyword>
<reference evidence="1 2" key="1">
    <citation type="journal article" date="2019" name="Sci. Rep.">
        <title>Orb-weaving spider Araneus ventricosus genome elucidates the spidroin gene catalogue.</title>
        <authorList>
            <person name="Kono N."/>
            <person name="Nakamura H."/>
            <person name="Ohtoshi R."/>
            <person name="Moran D.A.P."/>
            <person name="Shinohara A."/>
            <person name="Yoshida Y."/>
            <person name="Fujiwara M."/>
            <person name="Mori M."/>
            <person name="Tomita M."/>
            <person name="Arakawa K."/>
        </authorList>
    </citation>
    <scope>NUCLEOTIDE SEQUENCE [LARGE SCALE GENOMIC DNA]</scope>
</reference>
<proteinExistence type="predicted"/>
<dbReference type="EMBL" id="BGPR01000033">
    <property type="protein sequence ID" value="GBL83483.1"/>
    <property type="molecule type" value="Genomic_DNA"/>
</dbReference>
<protein>
    <submittedName>
        <fullName evidence="1">Uncharacterized protein</fullName>
    </submittedName>
</protein>
<sequence>MEGDGWEATLDGISKSKLSPLVWREVWRGASSVSVLDIDRGSNIRVLKSPRVASNRDVRMDSLALHPSVTGREKTVTAQKCSGSSKPCEEVQHFGC</sequence>
<dbReference type="Proteomes" id="UP000499080">
    <property type="component" value="Unassembled WGS sequence"/>
</dbReference>
<accession>A0A4Y2AUW6</accession>
<name>A0A4Y2AUW6_ARAVE</name>
<comment type="caution">
    <text evidence="1">The sequence shown here is derived from an EMBL/GenBank/DDBJ whole genome shotgun (WGS) entry which is preliminary data.</text>
</comment>
<dbReference type="AlphaFoldDB" id="A0A4Y2AUW6"/>
<organism evidence="1 2">
    <name type="scientific">Araneus ventricosus</name>
    <name type="common">Orbweaver spider</name>
    <name type="synonym">Epeira ventricosa</name>
    <dbReference type="NCBI Taxonomy" id="182803"/>
    <lineage>
        <taxon>Eukaryota</taxon>
        <taxon>Metazoa</taxon>
        <taxon>Ecdysozoa</taxon>
        <taxon>Arthropoda</taxon>
        <taxon>Chelicerata</taxon>
        <taxon>Arachnida</taxon>
        <taxon>Araneae</taxon>
        <taxon>Araneomorphae</taxon>
        <taxon>Entelegynae</taxon>
        <taxon>Araneoidea</taxon>
        <taxon>Araneidae</taxon>
        <taxon>Araneus</taxon>
    </lineage>
</organism>
<evidence type="ECO:0000313" key="2">
    <source>
        <dbReference type="Proteomes" id="UP000499080"/>
    </source>
</evidence>